<keyword evidence="2" id="KW-1185">Reference proteome</keyword>
<protein>
    <submittedName>
        <fullName evidence="1">Threonine transporter</fullName>
    </submittedName>
</protein>
<proteinExistence type="predicted"/>
<name>A0ABX6T2N4_9ACTN</name>
<dbReference type="Pfam" id="PF20288">
    <property type="entry name" value="MC2"/>
    <property type="match status" value="1"/>
</dbReference>
<accession>A0ABX6T2N4</accession>
<organism evidence="1 2">
    <name type="scientific">Aeromicrobium senzhongii</name>
    <dbReference type="NCBI Taxonomy" id="2663859"/>
    <lineage>
        <taxon>Bacteria</taxon>
        <taxon>Bacillati</taxon>
        <taxon>Actinomycetota</taxon>
        <taxon>Actinomycetes</taxon>
        <taxon>Propionibacteriales</taxon>
        <taxon>Nocardioidaceae</taxon>
        <taxon>Aeromicrobium</taxon>
    </lineage>
</organism>
<dbReference type="Proteomes" id="UP000515871">
    <property type="component" value="Chromosome"/>
</dbReference>
<evidence type="ECO:0000313" key="2">
    <source>
        <dbReference type="Proteomes" id="UP000515871"/>
    </source>
</evidence>
<dbReference type="RefSeq" id="WP_154595064.1">
    <property type="nucleotide sequence ID" value="NZ_CP060587.1"/>
</dbReference>
<dbReference type="EMBL" id="CP060587">
    <property type="protein sequence ID" value="QNL95715.1"/>
    <property type="molecule type" value="Genomic_DNA"/>
</dbReference>
<reference evidence="1 2" key="1">
    <citation type="submission" date="2020-08" db="EMBL/GenBank/DDBJ databases">
        <title>Novel species in genus Aeromicrobium.</title>
        <authorList>
            <person name="Zhang G."/>
        </authorList>
    </citation>
    <scope>NUCLEOTIDE SEQUENCE [LARGE SCALE GENOMIC DNA]</scope>
    <source>
        <strain evidence="2">zg-629</strain>
    </source>
</reference>
<evidence type="ECO:0000313" key="1">
    <source>
        <dbReference type="EMBL" id="QNL95715.1"/>
    </source>
</evidence>
<dbReference type="InterPro" id="IPR046904">
    <property type="entry name" value="ABC-3C_MC2"/>
</dbReference>
<gene>
    <name evidence="1" type="ORF">H9L21_07395</name>
</gene>
<sequence>MIQVLNGPIEMALRVIALLDAYEDVPLSREQLILLDHALIHSADYDGPPSLHPPLPARESELSVKRSQVNAALQLLVRAGLADIQSRGPEVGVRAADGARPFLQLLETPYARRCGELARWTREVFGEASVIDLDRRIGLLAARSVPNRRDAENRDSTTED</sequence>